<dbReference type="EMBL" id="CP065989">
    <property type="protein sequence ID" value="QQB14875.1"/>
    <property type="molecule type" value="Genomic_DNA"/>
</dbReference>
<dbReference type="Proteomes" id="UP000595374">
    <property type="component" value="Chromosome"/>
</dbReference>
<dbReference type="AlphaFoldDB" id="A0A7T4A0A2"/>
<keyword evidence="2" id="KW-1133">Transmembrane helix</keyword>
<name>A0A7T4A0A2_9MICO</name>
<dbReference type="RefSeq" id="WP_198499920.1">
    <property type="nucleotide sequence ID" value="NZ_CP065989.1"/>
</dbReference>
<evidence type="ECO:0000313" key="4">
    <source>
        <dbReference type="Proteomes" id="UP000595374"/>
    </source>
</evidence>
<accession>A0A7T4A0A2</accession>
<feature type="transmembrane region" description="Helical" evidence="2">
    <location>
        <begin position="32"/>
        <end position="54"/>
    </location>
</feature>
<protein>
    <submittedName>
        <fullName evidence="3">Uncharacterized protein</fullName>
    </submittedName>
</protein>
<feature type="region of interest" description="Disordered" evidence="1">
    <location>
        <begin position="70"/>
        <end position="94"/>
    </location>
</feature>
<keyword evidence="2" id="KW-0472">Membrane</keyword>
<evidence type="ECO:0000256" key="1">
    <source>
        <dbReference type="SAM" id="MobiDB-lite"/>
    </source>
</evidence>
<sequence>MLTRRKNVMVTSLFVLGICGFVLGLVPELAAYFWVLWFIGCGASMLGLILAVTVPRPATERHANCRGEAGHCEAGRRSGAEDGPSRTRVSRDQH</sequence>
<organism evidence="3 4">
    <name type="scientific">Brevibacterium casei</name>
    <dbReference type="NCBI Taxonomy" id="33889"/>
    <lineage>
        <taxon>Bacteria</taxon>
        <taxon>Bacillati</taxon>
        <taxon>Actinomycetota</taxon>
        <taxon>Actinomycetes</taxon>
        <taxon>Micrococcales</taxon>
        <taxon>Brevibacteriaceae</taxon>
        <taxon>Brevibacterium</taxon>
    </lineage>
</organism>
<proteinExistence type="predicted"/>
<reference evidence="3 4" key="1">
    <citation type="submission" date="2020-12" db="EMBL/GenBank/DDBJ databases">
        <title>FDA dAtabase for Regulatory Grade micrObial Sequences (FDA-ARGOS): Supporting development and validation of Infectious Disease Dx tests.</title>
        <authorList>
            <person name="Sproer C."/>
            <person name="Gronow S."/>
            <person name="Severitt S."/>
            <person name="Schroder I."/>
            <person name="Tallon L."/>
            <person name="Sadzewicz L."/>
            <person name="Zhao X."/>
            <person name="Boylan J."/>
            <person name="Ott S."/>
            <person name="Bowen H."/>
            <person name="Vavikolanu K."/>
            <person name="Mehta A."/>
            <person name="Aluvathingal J."/>
            <person name="Nadendla S."/>
            <person name="Lowell S."/>
            <person name="Myers T."/>
            <person name="Yan Y."/>
            <person name="Sichtig H."/>
        </authorList>
    </citation>
    <scope>NUCLEOTIDE SEQUENCE [LARGE SCALE GENOMIC DNA]</scope>
    <source>
        <strain evidence="3 4">FDAARGOS_990</strain>
    </source>
</reference>
<evidence type="ECO:0000256" key="2">
    <source>
        <dbReference type="SAM" id="Phobius"/>
    </source>
</evidence>
<keyword evidence="2" id="KW-0812">Transmembrane</keyword>
<gene>
    <name evidence="3" type="ORF">I6H47_02525</name>
</gene>
<feature type="transmembrane region" description="Helical" evidence="2">
    <location>
        <begin position="7"/>
        <end position="26"/>
    </location>
</feature>
<evidence type="ECO:0000313" key="3">
    <source>
        <dbReference type="EMBL" id="QQB14875.1"/>
    </source>
</evidence>